<dbReference type="FunFam" id="2.170.300.10:FF:000041">
    <property type="entry name" value="Tyrosine protein kinase receptor tie-1, putative"/>
    <property type="match status" value="2"/>
</dbReference>
<comment type="caution">
    <text evidence="12">Lacks conserved residue(s) required for the propagation of feature annotation.</text>
</comment>
<feature type="disulfide bond" evidence="12">
    <location>
        <begin position="629"/>
        <end position="638"/>
    </location>
</feature>
<evidence type="ECO:0000256" key="5">
    <source>
        <dbReference type="ARBA" id="ARBA00022729"/>
    </source>
</evidence>
<dbReference type="FunFam" id="2.10.25.10:FF:000114">
    <property type="entry name" value="Multiple epidermal growth factor-like domains protein 11"/>
    <property type="match status" value="1"/>
</dbReference>
<keyword evidence="8 14" id="KW-0472">Membrane</keyword>
<feature type="chain" id="PRO_5034450559" description="Platelet endothelial aggregation receptor 1" evidence="15">
    <location>
        <begin position="24"/>
        <end position="944"/>
    </location>
</feature>
<evidence type="ECO:0000256" key="1">
    <source>
        <dbReference type="ARBA" id="ARBA00004162"/>
    </source>
</evidence>
<evidence type="ECO:0000259" key="16">
    <source>
        <dbReference type="PROSITE" id="PS50026"/>
    </source>
</evidence>
<feature type="region of interest" description="Disordered" evidence="13">
    <location>
        <begin position="108"/>
        <end position="127"/>
    </location>
</feature>
<dbReference type="Gene3D" id="2.10.25.10">
    <property type="entry name" value="Laminin"/>
    <property type="match status" value="1"/>
</dbReference>
<comment type="subcellular location">
    <subcellularLocation>
        <location evidence="1">Cell membrane</location>
        <topology evidence="1">Single-pass membrane protein</topology>
    </subcellularLocation>
</comment>
<evidence type="ECO:0000256" key="7">
    <source>
        <dbReference type="ARBA" id="ARBA00022989"/>
    </source>
</evidence>
<comment type="similarity">
    <text evidence="11">Belongs to the MEGF family.</text>
</comment>
<keyword evidence="6" id="KW-0677">Repeat</keyword>
<feature type="disulfide bond" evidence="12">
    <location>
        <begin position="193"/>
        <end position="202"/>
    </location>
</feature>
<dbReference type="Ensembl" id="ENSAZOT00000001379.1">
    <property type="protein sequence ID" value="ENSAZOP00000001283.1"/>
    <property type="gene ID" value="ENSAZOG00000000887.1"/>
</dbReference>
<dbReference type="Gene3D" id="2.170.300.10">
    <property type="entry name" value="Tie2 ligand-binding domain superfamily"/>
    <property type="match status" value="4"/>
</dbReference>
<dbReference type="InterPro" id="IPR002049">
    <property type="entry name" value="LE_dom"/>
</dbReference>
<evidence type="ECO:0000256" key="3">
    <source>
        <dbReference type="ARBA" id="ARBA00022536"/>
    </source>
</evidence>
<evidence type="ECO:0000256" key="10">
    <source>
        <dbReference type="ARBA" id="ARBA00023180"/>
    </source>
</evidence>
<dbReference type="PROSITE" id="PS51041">
    <property type="entry name" value="EMI"/>
    <property type="match status" value="1"/>
</dbReference>
<keyword evidence="3 12" id="KW-0245">EGF-like domain</keyword>
<evidence type="ECO:0000256" key="8">
    <source>
        <dbReference type="ARBA" id="ARBA00023136"/>
    </source>
</evidence>
<evidence type="ECO:0000256" key="11">
    <source>
        <dbReference type="ARBA" id="ARBA00038377"/>
    </source>
</evidence>
<dbReference type="InterPro" id="IPR011489">
    <property type="entry name" value="EMI_domain"/>
</dbReference>
<feature type="compositionally biased region" description="Pro residues" evidence="13">
    <location>
        <begin position="931"/>
        <end position="944"/>
    </location>
</feature>
<evidence type="ECO:0008006" key="20">
    <source>
        <dbReference type="Google" id="ProtNLM"/>
    </source>
</evidence>
<dbReference type="Pfam" id="PF00053">
    <property type="entry name" value="EGF_laminin"/>
    <property type="match status" value="2"/>
</dbReference>
<dbReference type="InterPro" id="IPR013111">
    <property type="entry name" value="EGF_extracell"/>
</dbReference>
<evidence type="ECO:0000256" key="13">
    <source>
        <dbReference type="SAM" id="MobiDB-lite"/>
    </source>
</evidence>
<dbReference type="InterPro" id="IPR000742">
    <property type="entry name" value="EGF"/>
</dbReference>
<feature type="compositionally biased region" description="Pro residues" evidence="13">
    <location>
        <begin position="814"/>
        <end position="823"/>
    </location>
</feature>
<feature type="region of interest" description="Disordered" evidence="13">
    <location>
        <begin position="790"/>
        <end position="944"/>
    </location>
</feature>
<evidence type="ECO:0000313" key="19">
    <source>
        <dbReference type="Proteomes" id="UP000694549"/>
    </source>
</evidence>
<dbReference type="Proteomes" id="UP000694549">
    <property type="component" value="Unplaced"/>
</dbReference>
<evidence type="ECO:0000259" key="17">
    <source>
        <dbReference type="PROSITE" id="PS51041"/>
    </source>
</evidence>
<feature type="domain" description="EMI" evidence="17">
    <location>
        <begin position="22"/>
        <end position="82"/>
    </location>
</feature>
<dbReference type="InterPro" id="IPR057138">
    <property type="entry name" value="EGF_PEAR1L-like"/>
</dbReference>
<keyword evidence="4 14" id="KW-0812">Transmembrane</keyword>
<feature type="domain" description="EGF-like" evidence="16">
    <location>
        <begin position="385"/>
        <end position="422"/>
    </location>
</feature>
<reference evidence="18" key="1">
    <citation type="submission" date="2025-08" db="UniProtKB">
        <authorList>
            <consortium name="Ensembl"/>
        </authorList>
    </citation>
    <scope>IDENTIFICATION</scope>
</reference>
<dbReference type="PANTHER" id="PTHR24052:SF12">
    <property type="entry name" value="PLATELET ENDOTHELIAL AGGREGATION RECEPTOR 1"/>
    <property type="match status" value="1"/>
</dbReference>
<keyword evidence="7 14" id="KW-1133">Transmembrane helix</keyword>
<feature type="compositionally biased region" description="Pro residues" evidence="13">
    <location>
        <begin position="874"/>
        <end position="884"/>
    </location>
</feature>
<feature type="transmembrane region" description="Helical" evidence="14">
    <location>
        <begin position="742"/>
        <end position="770"/>
    </location>
</feature>
<name>A0A8B9TZ76_9AVES</name>
<dbReference type="Pfam" id="PF23301">
    <property type="entry name" value="EGF_PEAR1L"/>
    <property type="match status" value="1"/>
</dbReference>
<dbReference type="InterPro" id="IPR052485">
    <property type="entry name" value="MEGF_diff_regulators"/>
</dbReference>
<dbReference type="PROSITE" id="PS50026">
    <property type="entry name" value="EGF_3"/>
    <property type="match status" value="3"/>
</dbReference>
<dbReference type="PROSITE" id="PS01186">
    <property type="entry name" value="EGF_2"/>
    <property type="match status" value="2"/>
</dbReference>
<evidence type="ECO:0000313" key="18">
    <source>
        <dbReference type="Ensembl" id="ENSAZOP00000001283.1"/>
    </source>
</evidence>
<evidence type="ECO:0000256" key="2">
    <source>
        <dbReference type="ARBA" id="ARBA00022475"/>
    </source>
</evidence>
<sequence length="944" mass="97756">MALRAAALAVHACLLAALQPGDPNVCSYWERVSPPPRPPSSGYCFGRRIAYRTEYRQAVRTDYRRRYQCCQGYYESRDVCVPRCTQECVHGRCVAPERCQCEPGWRGTDCSSGEGGARGGGQTSKNRGAQRAQLGAWSWGVPGNPNLGAVPPSPSLYRCQERCPVGRYGQDCRESCDCAHGGRCFHVDGACLCEAGYQGSRCEEPRCLPGLYGLQCQSRCLCHPHCHPLLGECSCRPGWAGLYCNESCPPGSFGAGCLQSCLCLNGGTCDGTTGRCHCPPGYTVQCDERSWGRDCGHRCACHHGAPCDPLSGVCACPPGFADPQCLQPCPPGTYGQGCHLRCPCHHGAPCNASTGACLCPPGLGVPQPPAHPSPSHRSCDVPCPEGTPCDNHCPCQNGGICHPPGSSTCCSCRPGWAGLYCNESCPPGSFGAGCLQSCLCLNGGTCDGTTGRCHCPPGYTGVETPGDGGGKDTGGGLGGPFWGDIGQPWGGLGGLVVFGGCLGLREVEATLGGPLGFWGLFGVEGGRGNLGGSFGRSGFWGHPLCFQHRCHCSSLCPPDTFGVNCSGHCSCQHAVACSPIDGSCSCKEGWHGPNCSAPCPPGTWGPGCNRSCDCAHGATCSAQSGTCSCSPGWHGPRCHQPCPNGTFGAGCGQRCDCAHADGCDAVTGECHCLPGWTGPQCKRGCPQGFWGRGCGQPCSCRNGASCSPEDGSCTTYPCVSPPFPRIAATPDQPYTIVPTPPLAYSTLGVVVSLVALVALLVAAVAAGLCYRQRQKGKENRHLAVAYTAGRTDTSEGGNGWDTAGAGLLPGPCDGTPPQPPPAEHPQEGLGASASSLASENPYATIKDLPPPLAKTPEGSYMEMKAPVHPGASCPQPPPLLPPESSPGGAEGGRLRAAPAPGPGPATLPERIQSAPRDWPKYHPISAAARPHPYPSTFPIGPAHP</sequence>
<dbReference type="PROSITE" id="PS00022">
    <property type="entry name" value="EGF_1"/>
    <property type="match status" value="6"/>
</dbReference>
<feature type="compositionally biased region" description="Gly residues" evidence="13">
    <location>
        <begin position="113"/>
        <end position="122"/>
    </location>
</feature>
<feature type="disulfide bond" evidence="12">
    <location>
        <begin position="412"/>
        <end position="421"/>
    </location>
</feature>
<dbReference type="SMART" id="SM00180">
    <property type="entry name" value="EGF_Lam"/>
    <property type="match status" value="9"/>
</dbReference>
<dbReference type="PANTHER" id="PTHR24052">
    <property type="entry name" value="DELTA-RELATED"/>
    <property type="match status" value="1"/>
</dbReference>
<keyword evidence="19" id="KW-1185">Reference proteome</keyword>
<dbReference type="FunFam" id="2.170.300.10:FF:000002">
    <property type="entry name" value="Multiple epidermal growth factor-like domains 10"/>
    <property type="match status" value="1"/>
</dbReference>
<feature type="domain" description="EGF-like" evidence="16">
    <location>
        <begin position="604"/>
        <end position="639"/>
    </location>
</feature>
<evidence type="ECO:0000256" key="6">
    <source>
        <dbReference type="ARBA" id="ARBA00022737"/>
    </source>
</evidence>
<feature type="domain" description="EGF-like" evidence="16">
    <location>
        <begin position="173"/>
        <end position="203"/>
    </location>
</feature>
<feature type="signal peptide" evidence="15">
    <location>
        <begin position="1"/>
        <end position="23"/>
    </location>
</feature>
<keyword evidence="2" id="KW-1003">Cell membrane</keyword>
<reference evidence="18" key="2">
    <citation type="submission" date="2025-09" db="UniProtKB">
        <authorList>
            <consortium name="Ensembl"/>
        </authorList>
    </citation>
    <scope>IDENTIFICATION</scope>
</reference>
<evidence type="ECO:0000256" key="4">
    <source>
        <dbReference type="ARBA" id="ARBA00022692"/>
    </source>
</evidence>
<evidence type="ECO:0000256" key="9">
    <source>
        <dbReference type="ARBA" id="ARBA00023157"/>
    </source>
</evidence>
<keyword evidence="9 12" id="KW-1015">Disulfide bond</keyword>
<dbReference type="AlphaFoldDB" id="A0A8B9TZ76"/>
<keyword evidence="10" id="KW-0325">Glycoprotein</keyword>
<proteinExistence type="inferred from homology"/>
<organism evidence="18 19">
    <name type="scientific">Anas zonorhyncha</name>
    <name type="common">Eastern spot-billed duck</name>
    <dbReference type="NCBI Taxonomy" id="75864"/>
    <lineage>
        <taxon>Eukaryota</taxon>
        <taxon>Metazoa</taxon>
        <taxon>Chordata</taxon>
        <taxon>Craniata</taxon>
        <taxon>Vertebrata</taxon>
        <taxon>Euteleostomi</taxon>
        <taxon>Archelosauria</taxon>
        <taxon>Archosauria</taxon>
        <taxon>Dinosauria</taxon>
        <taxon>Saurischia</taxon>
        <taxon>Theropoda</taxon>
        <taxon>Coelurosauria</taxon>
        <taxon>Aves</taxon>
        <taxon>Neognathae</taxon>
        <taxon>Galloanserae</taxon>
        <taxon>Anseriformes</taxon>
        <taxon>Anatidae</taxon>
        <taxon>Anatinae</taxon>
        <taxon>Anas</taxon>
    </lineage>
</organism>
<protein>
    <recommendedName>
        <fullName evidence="20">Platelet endothelial aggregation receptor 1</fullName>
    </recommendedName>
</protein>
<accession>A0A8B9TZ76</accession>
<evidence type="ECO:0000256" key="14">
    <source>
        <dbReference type="SAM" id="Phobius"/>
    </source>
</evidence>
<evidence type="ECO:0000256" key="12">
    <source>
        <dbReference type="PROSITE-ProRule" id="PRU00076"/>
    </source>
</evidence>
<dbReference type="GO" id="GO:0005886">
    <property type="term" value="C:plasma membrane"/>
    <property type="evidence" value="ECO:0007669"/>
    <property type="project" value="UniProtKB-SubCell"/>
</dbReference>
<evidence type="ECO:0000256" key="15">
    <source>
        <dbReference type="SAM" id="SignalP"/>
    </source>
</evidence>
<dbReference type="SMART" id="SM00181">
    <property type="entry name" value="EGF"/>
    <property type="match status" value="11"/>
</dbReference>
<keyword evidence="5 15" id="KW-0732">Signal</keyword>
<dbReference type="PRINTS" id="PR00011">
    <property type="entry name" value="EGFLAMININ"/>
</dbReference>
<dbReference type="Pfam" id="PF07974">
    <property type="entry name" value="EGF_2"/>
    <property type="match status" value="1"/>
</dbReference>
<feature type="compositionally biased region" description="Low complexity" evidence="13">
    <location>
        <begin position="827"/>
        <end position="838"/>
    </location>
</feature>